<dbReference type="PANTHER" id="PTHR47983:SF3">
    <property type="entry name" value="OS05G0135800 PROTEIN"/>
    <property type="match status" value="1"/>
</dbReference>
<evidence type="ECO:0000256" key="1">
    <source>
        <dbReference type="ARBA" id="ARBA00022553"/>
    </source>
</evidence>
<organism evidence="7 8">
    <name type="scientific">Vanilla planifolia</name>
    <name type="common">Vanilla</name>
    <dbReference type="NCBI Taxonomy" id="51239"/>
    <lineage>
        <taxon>Eukaryota</taxon>
        <taxon>Viridiplantae</taxon>
        <taxon>Streptophyta</taxon>
        <taxon>Embryophyta</taxon>
        <taxon>Tracheophyta</taxon>
        <taxon>Spermatophyta</taxon>
        <taxon>Magnoliopsida</taxon>
        <taxon>Liliopsida</taxon>
        <taxon>Asparagales</taxon>
        <taxon>Orchidaceae</taxon>
        <taxon>Vanilloideae</taxon>
        <taxon>Vanilleae</taxon>
        <taxon>Vanilla</taxon>
    </lineage>
</organism>
<evidence type="ECO:0000256" key="4">
    <source>
        <dbReference type="ARBA" id="ARBA00022777"/>
    </source>
</evidence>
<gene>
    <name evidence="7" type="ORF">HPP92_010874</name>
</gene>
<keyword evidence="4" id="KW-0418">Kinase</keyword>
<dbReference type="FunFam" id="1.10.510.10:FF:000195">
    <property type="entry name" value="pto-interacting protein 1"/>
    <property type="match status" value="1"/>
</dbReference>
<protein>
    <recommendedName>
        <fullName evidence="6">Protein kinase domain-containing protein</fullName>
    </recommendedName>
</protein>
<keyword evidence="1" id="KW-0597">Phosphoprotein</keyword>
<dbReference type="InterPro" id="IPR052101">
    <property type="entry name" value="Plant_StressResp_Kinase"/>
</dbReference>
<dbReference type="Proteomes" id="UP000636800">
    <property type="component" value="Chromosome 5"/>
</dbReference>
<evidence type="ECO:0000256" key="5">
    <source>
        <dbReference type="ARBA" id="ARBA00022840"/>
    </source>
</evidence>
<dbReference type="SUPFAM" id="SSF56112">
    <property type="entry name" value="Protein kinase-like (PK-like)"/>
    <property type="match status" value="1"/>
</dbReference>
<evidence type="ECO:0000256" key="3">
    <source>
        <dbReference type="ARBA" id="ARBA00022741"/>
    </source>
</evidence>
<evidence type="ECO:0000313" key="8">
    <source>
        <dbReference type="Proteomes" id="UP000636800"/>
    </source>
</evidence>
<dbReference type="EMBL" id="JADCNL010000005">
    <property type="protein sequence ID" value="KAG0480016.1"/>
    <property type="molecule type" value="Genomic_DNA"/>
</dbReference>
<dbReference type="Gene3D" id="3.30.200.20">
    <property type="entry name" value="Phosphorylase Kinase, domain 1"/>
    <property type="match status" value="1"/>
</dbReference>
<sequence>MMIIDERKLLPTRGNPRGLTKSSPPITECRSLWPCKGSQARREECLRQSTAFACSSFAAGCPPSKKRCPPIWSSLSNVWTGFSGFQNSQTDQASNFLLSILLISNVLRSRKMSCFPCFKRKEDHVSMVPSRGTIPLRQSEVNGGAFNASVTGRTSPLSVRLQPIEVPAIPLEELKEITDNFGSKALIGGSAVCYGILKSKKAAALKKLDSNKQTDHEFLAMVSMISRLKHANVVELLGYCVEGNLRVLAYEFATMASLHDVLHGLKGVKGARPGPVLSWAQRVKIAVGVAKGLEYLHQADPPVIHRDIKSCTVLLFDDTVAKIASFYLSDQSPDLMVRLYSTRVLGNFGYHAPEFTMTGQLTTKSDVYSFGVVLLELLTGRKPIDSTLPRGQQSLLTWAAPRLIEDRVRECVDPRLGGEYPGNAVAKLAAVIALCVQFEAKMRPNMSIVASALESLLSVGAAGPAN</sequence>
<reference evidence="7 8" key="1">
    <citation type="journal article" date="2020" name="Nat. Food">
        <title>A phased Vanilla planifolia genome enables genetic improvement of flavour and production.</title>
        <authorList>
            <person name="Hasing T."/>
            <person name="Tang H."/>
            <person name="Brym M."/>
            <person name="Khazi F."/>
            <person name="Huang T."/>
            <person name="Chambers A.H."/>
        </authorList>
    </citation>
    <scope>NUCLEOTIDE SEQUENCE [LARGE SCALE GENOMIC DNA]</scope>
    <source>
        <tissue evidence="7">Leaf</tissue>
    </source>
</reference>
<comment type="caution">
    <text evidence="7">The sequence shown here is derived from an EMBL/GenBank/DDBJ whole genome shotgun (WGS) entry which is preliminary data.</text>
</comment>
<evidence type="ECO:0000256" key="2">
    <source>
        <dbReference type="ARBA" id="ARBA00022679"/>
    </source>
</evidence>
<dbReference type="InterPro" id="IPR000719">
    <property type="entry name" value="Prot_kinase_dom"/>
</dbReference>
<name>A0A835QZF9_VANPL</name>
<dbReference type="GO" id="GO:0004672">
    <property type="term" value="F:protein kinase activity"/>
    <property type="evidence" value="ECO:0007669"/>
    <property type="project" value="InterPro"/>
</dbReference>
<feature type="domain" description="Protein kinase" evidence="6">
    <location>
        <begin position="135"/>
        <end position="457"/>
    </location>
</feature>
<keyword evidence="2" id="KW-0808">Transferase</keyword>
<evidence type="ECO:0000313" key="7">
    <source>
        <dbReference type="EMBL" id="KAG0480016.1"/>
    </source>
</evidence>
<dbReference type="PANTHER" id="PTHR47983">
    <property type="entry name" value="PTO-INTERACTING PROTEIN 1-LIKE"/>
    <property type="match status" value="1"/>
</dbReference>
<dbReference type="Pfam" id="PF07714">
    <property type="entry name" value="PK_Tyr_Ser-Thr"/>
    <property type="match status" value="1"/>
</dbReference>
<dbReference type="Gene3D" id="1.10.510.10">
    <property type="entry name" value="Transferase(Phosphotransferase) domain 1"/>
    <property type="match status" value="1"/>
</dbReference>
<keyword evidence="5" id="KW-0067">ATP-binding</keyword>
<dbReference type="InterPro" id="IPR011009">
    <property type="entry name" value="Kinase-like_dom_sf"/>
</dbReference>
<dbReference type="AlphaFoldDB" id="A0A835QZF9"/>
<dbReference type="GO" id="GO:0005524">
    <property type="term" value="F:ATP binding"/>
    <property type="evidence" value="ECO:0007669"/>
    <property type="project" value="UniProtKB-KW"/>
</dbReference>
<dbReference type="PROSITE" id="PS50011">
    <property type="entry name" value="PROTEIN_KINASE_DOM"/>
    <property type="match status" value="1"/>
</dbReference>
<evidence type="ECO:0000259" key="6">
    <source>
        <dbReference type="PROSITE" id="PS50011"/>
    </source>
</evidence>
<keyword evidence="3" id="KW-0547">Nucleotide-binding</keyword>
<proteinExistence type="predicted"/>
<accession>A0A835QZF9</accession>
<dbReference type="InterPro" id="IPR001245">
    <property type="entry name" value="Ser-Thr/Tyr_kinase_cat_dom"/>
</dbReference>
<keyword evidence="8" id="KW-1185">Reference proteome</keyword>